<proteinExistence type="predicted"/>
<feature type="non-terminal residue" evidence="2">
    <location>
        <position position="187"/>
    </location>
</feature>
<dbReference type="eggNOG" id="ENOG502QQK5">
    <property type="taxonomic scope" value="Eukaryota"/>
</dbReference>
<evidence type="ECO:0000313" key="2">
    <source>
        <dbReference type="EMBL" id="ONM31030.1"/>
    </source>
</evidence>
<dbReference type="EMBL" id="CM007649">
    <property type="protein sequence ID" value="ONM31030.1"/>
    <property type="molecule type" value="Genomic_DNA"/>
</dbReference>
<dbReference type="STRING" id="4577.A0A1D6MPS6"/>
<evidence type="ECO:0000259" key="1">
    <source>
        <dbReference type="Pfam" id="PF14383"/>
    </source>
</evidence>
<accession>A0A1D6MPS6</accession>
<gene>
    <name evidence="2" type="ORF">ZEAMMB73_Zm00001d040289</name>
</gene>
<dbReference type="InterPro" id="IPR032795">
    <property type="entry name" value="DUF3741-assoc"/>
</dbReference>
<dbReference type="PANTHER" id="PTHR21726:SF29">
    <property type="entry name" value="EXPRESSED PROTEIN"/>
    <property type="match status" value="1"/>
</dbReference>
<organism evidence="2">
    <name type="scientific">Zea mays</name>
    <name type="common">Maize</name>
    <dbReference type="NCBI Taxonomy" id="4577"/>
    <lineage>
        <taxon>Eukaryota</taxon>
        <taxon>Viridiplantae</taxon>
        <taxon>Streptophyta</taxon>
        <taxon>Embryophyta</taxon>
        <taxon>Tracheophyta</taxon>
        <taxon>Spermatophyta</taxon>
        <taxon>Magnoliopsida</taxon>
        <taxon>Liliopsida</taxon>
        <taxon>Poales</taxon>
        <taxon>Poaceae</taxon>
        <taxon>PACMAD clade</taxon>
        <taxon>Panicoideae</taxon>
        <taxon>Andropogonodae</taxon>
        <taxon>Andropogoneae</taxon>
        <taxon>Tripsacinae</taxon>
        <taxon>Zea</taxon>
    </lineage>
</organism>
<sequence length="187" mass="20919">MGSEKGGAKVIGGGGIFNLFDWKRKSRKKLFSNSPKGSKLVKRSEETLLSGRLHLGDDDEWIGVSSFKGSSDYSCASSVTDEEVREMKAPGVVARLMGLDAMPTSGVPEPYCTPFRDTRLFRYSHNLKRSPEYSMNDQFSHVPQRVDGYIRKPLDLQAPKMPSSPIERFQMEALPPRSAKHLPMSHQ</sequence>
<dbReference type="PaxDb" id="4577-GRMZM2G462433_P01"/>
<name>A0A1D6MPS6_MAIZE</name>
<reference evidence="2" key="1">
    <citation type="submission" date="2015-12" db="EMBL/GenBank/DDBJ databases">
        <title>Update maize B73 reference genome by single molecule sequencing technologies.</title>
        <authorList>
            <consortium name="Maize Genome Sequencing Project"/>
            <person name="Ware D."/>
        </authorList>
    </citation>
    <scope>NUCLEOTIDE SEQUENCE [LARGE SCALE GENOMIC DNA]</scope>
    <source>
        <tissue evidence="2">Seedling</tissue>
    </source>
</reference>
<dbReference type="PANTHER" id="PTHR21726">
    <property type="entry name" value="PHOSPHATIDYLINOSITOL N-ACETYLGLUCOSAMINYLTRANSFERASE SUBUNIT P DOWN SYNDROME CRITICAL REGION PROTEIN 5 -RELATED"/>
    <property type="match status" value="1"/>
</dbReference>
<dbReference type="Pfam" id="PF14383">
    <property type="entry name" value="VARLMGL"/>
    <property type="match status" value="1"/>
</dbReference>
<feature type="domain" description="DUF3741" evidence="1">
    <location>
        <begin position="77"/>
        <end position="107"/>
    </location>
</feature>
<dbReference type="InParanoid" id="A0A1D6MPS6"/>
<dbReference type="OMA" id="LFRYSHN"/>
<dbReference type="AlphaFoldDB" id="A0A1D6MPS6"/>
<protein>
    <submittedName>
        <fullName evidence="2">DUF4378 domain protein</fullName>
    </submittedName>
</protein>